<dbReference type="Proteomes" id="UP000193240">
    <property type="component" value="Unassembled WGS sequence"/>
</dbReference>
<dbReference type="PANTHER" id="PTHR42085">
    <property type="entry name" value="F-BOX DOMAIN-CONTAINING PROTEIN"/>
    <property type="match status" value="1"/>
</dbReference>
<proteinExistence type="predicted"/>
<keyword evidence="2" id="KW-1185">Reference proteome</keyword>
<evidence type="ECO:0000313" key="1">
    <source>
        <dbReference type="EMBL" id="OSS50722.1"/>
    </source>
</evidence>
<dbReference type="PANTHER" id="PTHR42085:SF1">
    <property type="entry name" value="F-BOX DOMAIN-CONTAINING PROTEIN"/>
    <property type="match status" value="1"/>
</dbReference>
<dbReference type="EMBL" id="KZ107841">
    <property type="protein sequence ID" value="OSS50722.1"/>
    <property type="molecule type" value="Genomic_DNA"/>
</dbReference>
<accession>A0A1Y2M404</accession>
<sequence length="300" mass="35868">MIETESTSTSPSPLLRLPGELRNKIYVYVFNSEHFVLTWADLFLPKKVFLDHRGQHCRLLQVDVDCHVALTQTCHHIRAETRLLPFKYAEYKIHERFVRWLEDLDEEAFPVVWDVLAKKQRDELLKITIYPWRYNQIHVRNDILLQPASPLLRLPGELRNKIYGYVFSTTKSKYPSPMLERDLKLKNIIELSNENLNRKDFNLRLAITQTCRQVRTETRLLPYLHAKYEMNGWFVWWLMILDDDARVVAWEMLTKDEKDRVKWLYRVMREHYDGPSANSYFGGLFADFRLMLDSFLPISD</sequence>
<reference evidence="1 2" key="1">
    <citation type="journal article" date="2017" name="Genome Announc.">
        <title>Genome sequence of the saprophytic ascomycete Epicoccum nigrum ICMP 19927 strain isolated from New Zealand.</title>
        <authorList>
            <person name="Fokin M."/>
            <person name="Fleetwood D."/>
            <person name="Weir B.S."/>
            <person name="Villas-Boas S.G."/>
        </authorList>
    </citation>
    <scope>NUCLEOTIDE SEQUENCE [LARGE SCALE GENOMIC DNA]</scope>
    <source>
        <strain evidence="1 2">ICMP 19927</strain>
    </source>
</reference>
<dbReference type="InterPro" id="IPR038883">
    <property type="entry name" value="AN11006-like"/>
</dbReference>
<gene>
    <name evidence="1" type="ORF">B5807_04061</name>
</gene>
<dbReference type="InParanoid" id="A0A1Y2M404"/>
<protein>
    <submittedName>
        <fullName evidence="1">Uncharacterized protein</fullName>
    </submittedName>
</protein>
<dbReference type="AlphaFoldDB" id="A0A1Y2M404"/>
<organism evidence="1 2">
    <name type="scientific">Epicoccum nigrum</name>
    <name type="common">Soil fungus</name>
    <name type="synonym">Epicoccum purpurascens</name>
    <dbReference type="NCBI Taxonomy" id="105696"/>
    <lineage>
        <taxon>Eukaryota</taxon>
        <taxon>Fungi</taxon>
        <taxon>Dikarya</taxon>
        <taxon>Ascomycota</taxon>
        <taxon>Pezizomycotina</taxon>
        <taxon>Dothideomycetes</taxon>
        <taxon>Pleosporomycetidae</taxon>
        <taxon>Pleosporales</taxon>
        <taxon>Pleosporineae</taxon>
        <taxon>Didymellaceae</taxon>
        <taxon>Epicoccum</taxon>
    </lineage>
</organism>
<name>A0A1Y2M404_EPING</name>
<evidence type="ECO:0000313" key="2">
    <source>
        <dbReference type="Proteomes" id="UP000193240"/>
    </source>
</evidence>